<dbReference type="Gramene" id="NC4G0239670.1">
    <property type="protein sequence ID" value="NC4G0239670.1:cds"/>
    <property type="gene ID" value="NC4G0239670"/>
</dbReference>
<evidence type="ECO:0000313" key="2">
    <source>
        <dbReference type="EMBL" id="VVW30879.1"/>
    </source>
</evidence>
<organism evidence="2">
    <name type="scientific">Nymphaea colorata</name>
    <name type="common">pocket water lily</name>
    <dbReference type="NCBI Taxonomy" id="210225"/>
    <lineage>
        <taxon>Eukaryota</taxon>
        <taxon>Viridiplantae</taxon>
        <taxon>Streptophyta</taxon>
        <taxon>Embryophyta</taxon>
        <taxon>Tracheophyta</taxon>
        <taxon>Spermatophyta</taxon>
        <taxon>Magnoliopsida</taxon>
        <taxon>Nymphaeales</taxon>
        <taxon>Nymphaeaceae</taxon>
        <taxon>Nymphaea</taxon>
    </lineage>
</organism>
<feature type="compositionally biased region" description="Basic and acidic residues" evidence="1">
    <location>
        <begin position="57"/>
        <end position="69"/>
    </location>
</feature>
<feature type="compositionally biased region" description="Basic and acidic residues" evidence="1">
    <location>
        <begin position="1"/>
        <end position="10"/>
    </location>
</feature>
<accession>A0A5K1CQ96</accession>
<sequence length="96" mass="10014">MSEGGRKPKDSTGGTLSSLLWERLVGAADEDVLEDEGGNGGTNEGAYPVDPLVGPRPADERRAEGDRRVHGSACEGASGEDVGSHYEADCQRGDRA</sequence>
<reference evidence="2" key="1">
    <citation type="submission" date="2019-09" db="EMBL/GenBank/DDBJ databases">
        <authorList>
            <person name="Zhang L."/>
        </authorList>
    </citation>
    <scope>NUCLEOTIDE SEQUENCE</scope>
</reference>
<feature type="compositionally biased region" description="Basic and acidic residues" evidence="1">
    <location>
        <begin position="82"/>
        <end position="96"/>
    </location>
</feature>
<dbReference type="EMBL" id="LR721782">
    <property type="protein sequence ID" value="VVW30879.1"/>
    <property type="molecule type" value="Genomic_DNA"/>
</dbReference>
<proteinExistence type="predicted"/>
<feature type="region of interest" description="Disordered" evidence="1">
    <location>
        <begin position="1"/>
        <end position="96"/>
    </location>
</feature>
<name>A0A5K1CQ96_9MAGN</name>
<evidence type="ECO:0000256" key="1">
    <source>
        <dbReference type="SAM" id="MobiDB-lite"/>
    </source>
</evidence>
<dbReference type="AlphaFoldDB" id="A0A5K1CQ96"/>
<protein>
    <submittedName>
        <fullName evidence="2">Uncharacterized protein</fullName>
    </submittedName>
</protein>
<feature type="compositionally biased region" description="Acidic residues" evidence="1">
    <location>
        <begin position="28"/>
        <end position="37"/>
    </location>
</feature>
<gene>
    <name evidence="2" type="ORF">NYM_LOCUS18535</name>
</gene>